<keyword evidence="1" id="KW-0812">Transmembrane</keyword>
<evidence type="ECO:0000313" key="2">
    <source>
        <dbReference type="EMBL" id="PJJ81400.1"/>
    </source>
</evidence>
<organism evidence="2 3">
    <name type="scientific">Salinibacterium amurskyense</name>
    <dbReference type="NCBI Taxonomy" id="205941"/>
    <lineage>
        <taxon>Bacteria</taxon>
        <taxon>Bacillati</taxon>
        <taxon>Actinomycetota</taxon>
        <taxon>Actinomycetes</taxon>
        <taxon>Micrococcales</taxon>
        <taxon>Microbacteriaceae</taxon>
        <taxon>Salinibacterium</taxon>
    </lineage>
</organism>
<protein>
    <submittedName>
        <fullName evidence="2">Uncharacterized protein DUF3180</fullName>
    </submittedName>
</protein>
<keyword evidence="1" id="KW-1133">Transmembrane helix</keyword>
<feature type="transmembrane region" description="Helical" evidence="1">
    <location>
        <begin position="40"/>
        <end position="61"/>
    </location>
</feature>
<feature type="transmembrane region" description="Helical" evidence="1">
    <location>
        <begin position="82"/>
        <end position="105"/>
    </location>
</feature>
<dbReference type="EMBL" id="PGFH01000001">
    <property type="protein sequence ID" value="PJJ81400.1"/>
    <property type="molecule type" value="Genomic_DNA"/>
</dbReference>
<name>A0A2M9D6X3_9MICO</name>
<evidence type="ECO:0000256" key="1">
    <source>
        <dbReference type="SAM" id="Phobius"/>
    </source>
</evidence>
<keyword evidence="3" id="KW-1185">Reference proteome</keyword>
<dbReference type="RefSeq" id="WP_100388087.1">
    <property type="nucleotide sequence ID" value="NZ_BMZU01000001.1"/>
</dbReference>
<comment type="caution">
    <text evidence="2">The sequence shown here is derived from an EMBL/GenBank/DDBJ whole genome shotgun (WGS) entry which is preliminary data.</text>
</comment>
<dbReference type="OrthoDB" id="5125751at2"/>
<reference evidence="2 3" key="1">
    <citation type="submission" date="2017-11" db="EMBL/GenBank/DDBJ databases">
        <title>Genomic Encyclopedia of Archaeal and Bacterial Type Strains, Phase II (KMG-II): From Individual Species to Whole Genera.</title>
        <authorList>
            <person name="Goeker M."/>
        </authorList>
    </citation>
    <scope>NUCLEOTIDE SEQUENCE [LARGE SCALE GENOMIC DNA]</scope>
    <source>
        <strain evidence="2 3">DSM 16400</strain>
    </source>
</reference>
<accession>A0A2M9D6X3</accession>
<evidence type="ECO:0000313" key="3">
    <source>
        <dbReference type="Proteomes" id="UP000231742"/>
    </source>
</evidence>
<dbReference type="InterPro" id="IPR021517">
    <property type="entry name" value="DUF3180"/>
</dbReference>
<proteinExistence type="predicted"/>
<dbReference type="Proteomes" id="UP000231742">
    <property type="component" value="Unassembled WGS sequence"/>
</dbReference>
<keyword evidence="1" id="KW-0472">Membrane</keyword>
<dbReference type="Pfam" id="PF11377">
    <property type="entry name" value="DUF3180"/>
    <property type="match status" value="1"/>
</dbReference>
<sequence length="162" mass="16548">MVARTSALHLVTIAAAGGAVGWLLEVLLTASGNPIVLPSIALAVSLFLIAVIVVVLAVPIYRSSRGLRKERVNPFFALRVVVLAKASSFAGALLGGATLAIAFYLLSRTITPSSGTVATSFVVSGGAVVLLIAGLVAERLCTIPPDDDDPSSQRPMDPQGAA</sequence>
<feature type="transmembrane region" description="Helical" evidence="1">
    <location>
        <begin position="7"/>
        <end position="28"/>
    </location>
</feature>
<dbReference type="AlphaFoldDB" id="A0A2M9D6X3"/>
<feature type="transmembrane region" description="Helical" evidence="1">
    <location>
        <begin position="117"/>
        <end position="137"/>
    </location>
</feature>
<gene>
    <name evidence="2" type="ORF">CLV85_0576</name>
</gene>